<dbReference type="AlphaFoldDB" id="A0A813YQ23"/>
<evidence type="ECO:0000313" key="2">
    <source>
        <dbReference type="EMBL" id="CAF0887221.1"/>
    </source>
</evidence>
<organism evidence="2 3">
    <name type="scientific">Adineta ricciae</name>
    <name type="common">Rotifer</name>
    <dbReference type="NCBI Taxonomy" id="249248"/>
    <lineage>
        <taxon>Eukaryota</taxon>
        <taxon>Metazoa</taxon>
        <taxon>Spiralia</taxon>
        <taxon>Gnathifera</taxon>
        <taxon>Rotifera</taxon>
        <taxon>Eurotatoria</taxon>
        <taxon>Bdelloidea</taxon>
        <taxon>Adinetida</taxon>
        <taxon>Adinetidae</taxon>
        <taxon>Adineta</taxon>
    </lineage>
</organism>
<dbReference type="EMBL" id="CAJNOJ010000030">
    <property type="protein sequence ID" value="CAF0887221.1"/>
    <property type="molecule type" value="Genomic_DNA"/>
</dbReference>
<accession>A0A813YQ23</accession>
<name>A0A813YQ23_ADIRI</name>
<evidence type="ECO:0000256" key="1">
    <source>
        <dbReference type="SAM" id="MobiDB-lite"/>
    </source>
</evidence>
<feature type="region of interest" description="Disordered" evidence="1">
    <location>
        <begin position="1"/>
        <end position="65"/>
    </location>
</feature>
<reference evidence="2" key="1">
    <citation type="submission" date="2021-02" db="EMBL/GenBank/DDBJ databases">
        <authorList>
            <person name="Nowell W R."/>
        </authorList>
    </citation>
    <scope>NUCLEOTIDE SEQUENCE</scope>
</reference>
<protein>
    <submittedName>
        <fullName evidence="2">Uncharacterized protein</fullName>
    </submittedName>
</protein>
<feature type="compositionally biased region" description="Basic and acidic residues" evidence="1">
    <location>
        <begin position="28"/>
        <end position="38"/>
    </location>
</feature>
<feature type="compositionally biased region" description="Basic and acidic residues" evidence="1">
    <location>
        <begin position="10"/>
        <end position="22"/>
    </location>
</feature>
<comment type="caution">
    <text evidence="2">The sequence shown here is derived from an EMBL/GenBank/DDBJ whole genome shotgun (WGS) entry which is preliminary data.</text>
</comment>
<evidence type="ECO:0000313" key="3">
    <source>
        <dbReference type="Proteomes" id="UP000663852"/>
    </source>
</evidence>
<gene>
    <name evidence="2" type="ORF">EDS130_LOCUS9091</name>
</gene>
<dbReference type="Proteomes" id="UP000663852">
    <property type="component" value="Unassembled WGS sequence"/>
</dbReference>
<sequence length="74" mass="8651">MEILIRRKSTKEENNNLLRDNHSSSSEKTSRKPAERKFTILSDNVNYPSFADNDDNGRKEGRKFRSHHIVVFTS</sequence>
<proteinExistence type="predicted"/>